<feature type="domain" description="Helix-turn-helix" evidence="2">
    <location>
        <begin position="30"/>
        <end position="80"/>
    </location>
</feature>
<evidence type="ECO:0000313" key="4">
    <source>
        <dbReference type="Proteomes" id="UP001612741"/>
    </source>
</evidence>
<dbReference type="RefSeq" id="WP_397081947.1">
    <property type="nucleotide sequence ID" value="NZ_JBITGY010000004.1"/>
</dbReference>
<dbReference type="InterPro" id="IPR009061">
    <property type="entry name" value="DNA-bd_dom_put_sf"/>
</dbReference>
<evidence type="ECO:0000259" key="2">
    <source>
        <dbReference type="Pfam" id="PF12728"/>
    </source>
</evidence>
<protein>
    <submittedName>
        <fullName evidence="3">Helix-turn-helix transcriptional regulator</fullName>
    </submittedName>
</protein>
<keyword evidence="4" id="KW-1185">Reference proteome</keyword>
<dbReference type="SUPFAM" id="SSF46955">
    <property type="entry name" value="Putative DNA-binding domain"/>
    <property type="match status" value="1"/>
</dbReference>
<proteinExistence type="predicted"/>
<feature type="region of interest" description="Disordered" evidence="1">
    <location>
        <begin position="1"/>
        <end position="27"/>
    </location>
</feature>
<name>A0ABW7YS07_9ACTN</name>
<accession>A0ABW7YS07</accession>
<gene>
    <name evidence="3" type="ORF">ACIBG2_15025</name>
</gene>
<dbReference type="Pfam" id="PF12728">
    <property type="entry name" value="HTH_17"/>
    <property type="match status" value="1"/>
</dbReference>
<comment type="caution">
    <text evidence="3">The sequence shown here is derived from an EMBL/GenBank/DDBJ whole genome shotgun (WGS) entry which is preliminary data.</text>
</comment>
<dbReference type="InterPro" id="IPR041657">
    <property type="entry name" value="HTH_17"/>
</dbReference>
<reference evidence="3 4" key="1">
    <citation type="submission" date="2024-10" db="EMBL/GenBank/DDBJ databases">
        <title>The Natural Products Discovery Center: Release of the First 8490 Sequenced Strains for Exploring Actinobacteria Biosynthetic Diversity.</title>
        <authorList>
            <person name="Kalkreuter E."/>
            <person name="Kautsar S.A."/>
            <person name="Yang D."/>
            <person name="Bader C.D."/>
            <person name="Teijaro C.N."/>
            <person name="Fluegel L."/>
            <person name="Davis C.M."/>
            <person name="Simpson J.R."/>
            <person name="Lauterbach L."/>
            <person name="Steele A.D."/>
            <person name="Gui C."/>
            <person name="Meng S."/>
            <person name="Li G."/>
            <person name="Viehrig K."/>
            <person name="Ye F."/>
            <person name="Su P."/>
            <person name="Kiefer A.F."/>
            <person name="Nichols A."/>
            <person name="Cepeda A.J."/>
            <person name="Yan W."/>
            <person name="Fan B."/>
            <person name="Jiang Y."/>
            <person name="Adhikari A."/>
            <person name="Zheng C.-J."/>
            <person name="Schuster L."/>
            <person name="Cowan T.M."/>
            <person name="Smanski M.J."/>
            <person name="Chevrette M.G."/>
            <person name="De Carvalho L.P.S."/>
            <person name="Shen B."/>
        </authorList>
    </citation>
    <scope>NUCLEOTIDE SEQUENCE [LARGE SCALE GENOMIC DNA]</scope>
    <source>
        <strain evidence="3 4">NPDC050545</strain>
    </source>
</reference>
<dbReference type="EMBL" id="JBITGY010000004">
    <property type="protein sequence ID" value="MFI6498702.1"/>
    <property type="molecule type" value="Genomic_DNA"/>
</dbReference>
<sequence length="85" mass="9989">MASPRRNQPAPTHKPRKQRAATADPADEEWLTVPEIIKNLKIDRRTWQHWVSRGETPPLHRLPSGRYRVRRDDYQAWLAGLRVDA</sequence>
<organism evidence="3 4">
    <name type="scientific">Nonomuraea typhae</name>
    <dbReference type="NCBI Taxonomy" id="2603600"/>
    <lineage>
        <taxon>Bacteria</taxon>
        <taxon>Bacillati</taxon>
        <taxon>Actinomycetota</taxon>
        <taxon>Actinomycetes</taxon>
        <taxon>Streptosporangiales</taxon>
        <taxon>Streptosporangiaceae</taxon>
        <taxon>Nonomuraea</taxon>
    </lineage>
</organism>
<feature type="compositionally biased region" description="Polar residues" evidence="1">
    <location>
        <begin position="1"/>
        <end position="10"/>
    </location>
</feature>
<evidence type="ECO:0000313" key="3">
    <source>
        <dbReference type="EMBL" id="MFI6498702.1"/>
    </source>
</evidence>
<evidence type="ECO:0000256" key="1">
    <source>
        <dbReference type="SAM" id="MobiDB-lite"/>
    </source>
</evidence>
<dbReference type="Proteomes" id="UP001612741">
    <property type="component" value="Unassembled WGS sequence"/>
</dbReference>